<dbReference type="Proteomes" id="UP000008718">
    <property type="component" value="Chromosome"/>
</dbReference>
<reference key="1">
    <citation type="submission" date="2010-11" db="EMBL/GenBank/DDBJ databases">
        <title>The complete genome of Paludibacter propionicigenes DSM 17365.</title>
        <authorList>
            <consortium name="US DOE Joint Genome Institute (JGI-PGF)"/>
            <person name="Lucas S."/>
            <person name="Copeland A."/>
            <person name="Lapidus A."/>
            <person name="Bruce D."/>
            <person name="Goodwin L."/>
            <person name="Pitluck S."/>
            <person name="Kyrpides N."/>
            <person name="Mavromatis K."/>
            <person name="Ivanova N."/>
            <person name="Munk A.C."/>
            <person name="Brettin T."/>
            <person name="Detter J.C."/>
            <person name="Han C."/>
            <person name="Tapia R."/>
            <person name="Land M."/>
            <person name="Hauser L."/>
            <person name="Markowitz V."/>
            <person name="Cheng J.-F."/>
            <person name="Hugenholtz P."/>
            <person name="Woyke T."/>
            <person name="Wu D."/>
            <person name="Gronow S."/>
            <person name="Wellnitz S."/>
            <person name="Brambilla E."/>
            <person name="Klenk H.-P."/>
            <person name="Eisen J.A."/>
        </authorList>
    </citation>
    <scope>NUCLEOTIDE SEQUENCE</scope>
    <source>
        <strain>WB4</strain>
    </source>
</reference>
<dbReference type="EMBL" id="CP002345">
    <property type="protein sequence ID" value="ADQ78475.1"/>
    <property type="molecule type" value="Genomic_DNA"/>
</dbReference>
<dbReference type="AlphaFoldDB" id="E4T194"/>
<evidence type="ECO:0000313" key="2">
    <source>
        <dbReference type="Proteomes" id="UP000008718"/>
    </source>
</evidence>
<dbReference type="OrthoDB" id="1419970at2"/>
<dbReference type="eggNOG" id="ENOG5033IQG">
    <property type="taxonomic scope" value="Bacteria"/>
</dbReference>
<dbReference type="HOGENOM" id="CLU_873700_0_0_10"/>
<accession>E4T194</accession>
<sequence>MEKVIFDTNAYRYLTSDKNFSELKVDVENFKSIEKRENISALMHPIVIKELLYHVAGKRDKMHRKAIKALKAMFIHCGDSKEFSILADFDLQMNYYFYNVRDTKRESIDIQLGEIVAAIAQQPIEKVLRKYQFNLKQIRDQVNETELFFKNLLKGLIAEIDPTAKDWTVFENDVNMRNKALKYFNSDEVEDEISMGYILQMHENLISKGLIVQESQEQLLIKSKVFKKIYKAPIQLYKEVLKKFIQPNFNFEERNRENFIWDIHLMFLVGDFIEPETNSRIYFVTSDREIKNAASKSGFSTNVFTYPEYIEYITRRKTNLNQQSTTA</sequence>
<evidence type="ECO:0000313" key="1">
    <source>
        <dbReference type="EMBL" id="ADQ78475.1"/>
    </source>
</evidence>
<organism evidence="1 2">
    <name type="scientific">Paludibacter propionicigenes (strain DSM 17365 / JCM 13257 / WB4)</name>
    <dbReference type="NCBI Taxonomy" id="694427"/>
    <lineage>
        <taxon>Bacteria</taxon>
        <taxon>Pseudomonadati</taxon>
        <taxon>Bacteroidota</taxon>
        <taxon>Bacteroidia</taxon>
        <taxon>Bacteroidales</taxon>
        <taxon>Paludibacteraceae</taxon>
        <taxon>Paludibacter</taxon>
    </lineage>
</organism>
<reference evidence="1 2" key="2">
    <citation type="journal article" date="2011" name="Stand. Genomic Sci.">
        <title>Complete genome sequence of Paludibacter propionicigenes type strain (WB4).</title>
        <authorList>
            <person name="Gronow S."/>
            <person name="Munk C."/>
            <person name="Lapidus A."/>
            <person name="Nolan M."/>
            <person name="Lucas S."/>
            <person name="Hammon N."/>
            <person name="Deshpande S."/>
            <person name="Cheng J.F."/>
            <person name="Tapia R."/>
            <person name="Han C."/>
            <person name="Goodwin L."/>
            <person name="Pitluck S."/>
            <person name="Liolios K."/>
            <person name="Ivanova N."/>
            <person name="Mavromatis K."/>
            <person name="Mikhailova N."/>
            <person name="Pati A."/>
            <person name="Chen A."/>
            <person name="Palaniappan K."/>
            <person name="Land M."/>
            <person name="Hauser L."/>
            <person name="Chang Y.J."/>
            <person name="Jeffries C.D."/>
            <person name="Brambilla E."/>
            <person name="Rohde M."/>
            <person name="Goker M."/>
            <person name="Detter J.C."/>
            <person name="Woyke T."/>
            <person name="Bristow J."/>
            <person name="Eisen J.A."/>
            <person name="Markowitz V."/>
            <person name="Hugenholtz P."/>
            <person name="Kyrpides N.C."/>
            <person name="Klenk H.P."/>
        </authorList>
    </citation>
    <scope>NUCLEOTIDE SEQUENCE [LARGE SCALE GENOMIC DNA]</scope>
    <source>
        <strain evidence="2">DSM 17365 / JCM 13257 / WB4</strain>
    </source>
</reference>
<keyword evidence="2" id="KW-1185">Reference proteome</keyword>
<gene>
    <name evidence="1" type="ordered locus">Palpr_0313</name>
</gene>
<dbReference type="STRING" id="694427.Palpr_0313"/>
<proteinExistence type="predicted"/>
<dbReference type="KEGG" id="ppn:Palpr_0313"/>
<name>E4T194_PALPW</name>
<evidence type="ECO:0008006" key="3">
    <source>
        <dbReference type="Google" id="ProtNLM"/>
    </source>
</evidence>
<dbReference type="RefSeq" id="WP_013443844.1">
    <property type="nucleotide sequence ID" value="NC_014734.1"/>
</dbReference>
<protein>
    <recommendedName>
        <fullName evidence="3">DUF4935 domain-containing protein</fullName>
    </recommendedName>
</protein>